<evidence type="ECO:0000256" key="4">
    <source>
        <dbReference type="SAM" id="SignalP"/>
    </source>
</evidence>
<feature type="chain" id="PRO_5011586503" evidence="4">
    <location>
        <begin position="19"/>
        <end position="286"/>
    </location>
</feature>
<dbReference type="EMBL" id="FNGS01000008">
    <property type="protein sequence ID" value="SDM66538.1"/>
    <property type="molecule type" value="Genomic_DNA"/>
</dbReference>
<dbReference type="SMART" id="SM00028">
    <property type="entry name" value="TPR"/>
    <property type="match status" value="4"/>
</dbReference>
<dbReference type="Pfam" id="PF13414">
    <property type="entry name" value="TPR_11"/>
    <property type="match status" value="1"/>
</dbReference>
<keyword evidence="4" id="KW-0732">Signal</keyword>
<evidence type="ECO:0000256" key="2">
    <source>
        <dbReference type="ARBA" id="ARBA00022803"/>
    </source>
</evidence>
<feature type="repeat" description="TPR" evidence="3">
    <location>
        <begin position="54"/>
        <end position="87"/>
    </location>
</feature>
<dbReference type="InterPro" id="IPR011990">
    <property type="entry name" value="TPR-like_helical_dom_sf"/>
</dbReference>
<evidence type="ECO:0000313" key="5">
    <source>
        <dbReference type="EMBL" id="SDM66538.1"/>
    </source>
</evidence>
<dbReference type="AlphaFoldDB" id="A0A1G9V327"/>
<reference evidence="5 6" key="1">
    <citation type="submission" date="2016-10" db="EMBL/GenBank/DDBJ databases">
        <authorList>
            <person name="de Groot N.N."/>
        </authorList>
    </citation>
    <scope>NUCLEOTIDE SEQUENCE [LARGE SCALE GENOMIC DNA]</scope>
    <source>
        <strain evidence="5 6">DSM 21668</strain>
    </source>
</reference>
<dbReference type="STRING" id="563176.SAMN04488090_3944"/>
<proteinExistence type="predicted"/>
<evidence type="ECO:0000313" key="6">
    <source>
        <dbReference type="Proteomes" id="UP000198901"/>
    </source>
</evidence>
<accession>A0A1G9V327</accession>
<dbReference type="SUPFAM" id="SSF48452">
    <property type="entry name" value="TPR-like"/>
    <property type="match status" value="1"/>
</dbReference>
<gene>
    <name evidence="5" type="ORF">SAMN04488090_3944</name>
</gene>
<feature type="repeat" description="TPR" evidence="3">
    <location>
        <begin position="88"/>
        <end position="121"/>
    </location>
</feature>
<keyword evidence="6" id="KW-1185">Reference proteome</keyword>
<dbReference type="GO" id="GO:0046813">
    <property type="term" value="P:receptor-mediated virion attachment to host cell"/>
    <property type="evidence" value="ECO:0007669"/>
    <property type="project" value="TreeGrafter"/>
</dbReference>
<dbReference type="RefSeq" id="WP_176785618.1">
    <property type="nucleotide sequence ID" value="NZ_FNGS01000008.1"/>
</dbReference>
<protein>
    <submittedName>
        <fullName evidence="5">TPR repeat-containing protein</fullName>
    </submittedName>
</protein>
<dbReference type="PANTHER" id="PTHR44858">
    <property type="entry name" value="TETRATRICOPEPTIDE REPEAT PROTEIN 6"/>
    <property type="match status" value="1"/>
</dbReference>
<dbReference type="Proteomes" id="UP000198901">
    <property type="component" value="Unassembled WGS sequence"/>
</dbReference>
<keyword evidence="2 3" id="KW-0802">TPR repeat</keyword>
<dbReference type="PANTHER" id="PTHR44858:SF1">
    <property type="entry name" value="UDP-N-ACETYLGLUCOSAMINE--PEPTIDE N-ACETYLGLUCOSAMINYLTRANSFERASE SPINDLY-RELATED"/>
    <property type="match status" value="1"/>
</dbReference>
<feature type="signal peptide" evidence="4">
    <location>
        <begin position="1"/>
        <end position="18"/>
    </location>
</feature>
<evidence type="ECO:0000256" key="1">
    <source>
        <dbReference type="ARBA" id="ARBA00022737"/>
    </source>
</evidence>
<dbReference type="InterPro" id="IPR050498">
    <property type="entry name" value="Ycf3"/>
</dbReference>
<evidence type="ECO:0000256" key="3">
    <source>
        <dbReference type="PROSITE-ProRule" id="PRU00339"/>
    </source>
</evidence>
<dbReference type="InterPro" id="IPR019734">
    <property type="entry name" value="TPR_rpt"/>
</dbReference>
<dbReference type="Pfam" id="PF13181">
    <property type="entry name" value="TPR_8"/>
    <property type="match status" value="1"/>
</dbReference>
<dbReference type="GO" id="GO:0009279">
    <property type="term" value="C:cell outer membrane"/>
    <property type="evidence" value="ECO:0007669"/>
    <property type="project" value="TreeGrafter"/>
</dbReference>
<name>A0A1G9V327_9BACT</name>
<sequence>MKIRLLVPLLSLPLFVTAQDAQQLLNDGLKKAQAGQVREAVTLFNQSLAQKDDYPVRQSRGMAYSLLRNYDEAVQDFTKAIQFKADAKKSFLARGIARKKLTDYQGALADFSSAIKIDPKMADAYYNRALVYELLENTDKACADYKQALSAGFKPAELKVETCNSPLPVPPNRRPLLTLAGTSTDTKYGLTKDNPVRVGTSPAGEYENLTTYLDLLRDGQGKPIEFKKTGTLPYASNNAPNGKGTIEVIEVNYRDGKNVAKKATLYLTIFDFDTPKAPAGLSTVKR</sequence>
<dbReference type="Gene3D" id="1.25.40.10">
    <property type="entry name" value="Tetratricopeptide repeat domain"/>
    <property type="match status" value="2"/>
</dbReference>
<dbReference type="PROSITE" id="PS50005">
    <property type="entry name" value="TPR"/>
    <property type="match status" value="2"/>
</dbReference>
<keyword evidence="1" id="KW-0677">Repeat</keyword>
<organism evidence="5 6">
    <name type="scientific">Siphonobacter aquaeclarae</name>
    <dbReference type="NCBI Taxonomy" id="563176"/>
    <lineage>
        <taxon>Bacteria</taxon>
        <taxon>Pseudomonadati</taxon>
        <taxon>Bacteroidota</taxon>
        <taxon>Cytophagia</taxon>
        <taxon>Cytophagales</taxon>
        <taxon>Cytophagaceae</taxon>
        <taxon>Siphonobacter</taxon>
    </lineage>
</organism>